<evidence type="ECO:0000313" key="2">
    <source>
        <dbReference type="EMBL" id="GBP63813.1"/>
    </source>
</evidence>
<gene>
    <name evidence="2" type="ORF">EVAR_44915_1</name>
</gene>
<dbReference type="AlphaFoldDB" id="A0A4C1XKY8"/>
<feature type="region of interest" description="Disordered" evidence="1">
    <location>
        <begin position="1"/>
        <end position="25"/>
    </location>
</feature>
<organism evidence="2 3">
    <name type="scientific">Eumeta variegata</name>
    <name type="common">Bagworm moth</name>
    <name type="synonym">Eumeta japonica</name>
    <dbReference type="NCBI Taxonomy" id="151549"/>
    <lineage>
        <taxon>Eukaryota</taxon>
        <taxon>Metazoa</taxon>
        <taxon>Ecdysozoa</taxon>
        <taxon>Arthropoda</taxon>
        <taxon>Hexapoda</taxon>
        <taxon>Insecta</taxon>
        <taxon>Pterygota</taxon>
        <taxon>Neoptera</taxon>
        <taxon>Endopterygota</taxon>
        <taxon>Lepidoptera</taxon>
        <taxon>Glossata</taxon>
        <taxon>Ditrysia</taxon>
        <taxon>Tineoidea</taxon>
        <taxon>Psychidae</taxon>
        <taxon>Oiketicinae</taxon>
        <taxon>Eumeta</taxon>
    </lineage>
</organism>
<protein>
    <submittedName>
        <fullName evidence="2">Uncharacterized protein</fullName>
    </submittedName>
</protein>
<reference evidence="2 3" key="1">
    <citation type="journal article" date="2019" name="Commun. Biol.">
        <title>The bagworm genome reveals a unique fibroin gene that provides high tensile strength.</title>
        <authorList>
            <person name="Kono N."/>
            <person name="Nakamura H."/>
            <person name="Ohtoshi R."/>
            <person name="Tomita M."/>
            <person name="Numata K."/>
            <person name="Arakawa K."/>
        </authorList>
    </citation>
    <scope>NUCLEOTIDE SEQUENCE [LARGE SCALE GENOMIC DNA]</scope>
</reference>
<accession>A0A4C1XKY8</accession>
<name>A0A4C1XKY8_EUMVA</name>
<feature type="compositionally biased region" description="Basic residues" evidence="1">
    <location>
        <begin position="1"/>
        <end position="13"/>
    </location>
</feature>
<evidence type="ECO:0000313" key="3">
    <source>
        <dbReference type="Proteomes" id="UP000299102"/>
    </source>
</evidence>
<sequence>MRRTRSTRRKIQKRLTTSYRWSGEGKKLLEDAHQGARPPQPAVREARACCFRDRDDARRNAAPPRQDCRRRDCGRRATSDHSP</sequence>
<proteinExistence type="predicted"/>
<comment type="caution">
    <text evidence="2">The sequence shown here is derived from an EMBL/GenBank/DDBJ whole genome shotgun (WGS) entry which is preliminary data.</text>
</comment>
<dbReference type="EMBL" id="BGZK01000880">
    <property type="protein sequence ID" value="GBP63813.1"/>
    <property type="molecule type" value="Genomic_DNA"/>
</dbReference>
<feature type="compositionally biased region" description="Basic and acidic residues" evidence="1">
    <location>
        <begin position="66"/>
        <end position="83"/>
    </location>
</feature>
<dbReference type="Proteomes" id="UP000299102">
    <property type="component" value="Unassembled WGS sequence"/>
</dbReference>
<evidence type="ECO:0000256" key="1">
    <source>
        <dbReference type="SAM" id="MobiDB-lite"/>
    </source>
</evidence>
<keyword evidence="3" id="KW-1185">Reference proteome</keyword>
<feature type="region of interest" description="Disordered" evidence="1">
    <location>
        <begin position="53"/>
        <end position="83"/>
    </location>
</feature>